<evidence type="ECO:0000313" key="4">
    <source>
        <dbReference type="Proteomes" id="UP000419144"/>
    </source>
</evidence>
<feature type="region of interest" description="Disordered" evidence="1">
    <location>
        <begin position="712"/>
        <end position="733"/>
    </location>
</feature>
<dbReference type="Gene3D" id="1.25.10.10">
    <property type="entry name" value="Leucine-rich Repeat Variant"/>
    <property type="match status" value="3"/>
</dbReference>
<gene>
    <name evidence="3" type="ORF">LtaPh_3210200</name>
</gene>
<accession>A0A640KV54</accession>
<dbReference type="VEuPathDB" id="TriTrypDB:LtaPh_3210200"/>
<evidence type="ECO:0000313" key="3">
    <source>
        <dbReference type="EMBL" id="GET91427.1"/>
    </source>
</evidence>
<name>A0A640KV54_LEITA</name>
<dbReference type="GO" id="GO:0000278">
    <property type="term" value="P:mitotic cell cycle"/>
    <property type="evidence" value="ECO:0007669"/>
    <property type="project" value="UniProtKB-ARBA"/>
</dbReference>
<keyword evidence="4" id="KW-1185">Reference proteome</keyword>
<dbReference type="InterPro" id="IPR024395">
    <property type="entry name" value="CLASP_N_dom"/>
</dbReference>
<feature type="domain" description="TOG" evidence="2">
    <location>
        <begin position="370"/>
        <end position="623"/>
    </location>
</feature>
<dbReference type="InterPro" id="IPR034085">
    <property type="entry name" value="TOG"/>
</dbReference>
<dbReference type="GO" id="GO:0000226">
    <property type="term" value="P:microtubule cytoskeleton organization"/>
    <property type="evidence" value="ECO:0007669"/>
    <property type="project" value="UniProtKB-ARBA"/>
</dbReference>
<reference evidence="3" key="1">
    <citation type="submission" date="2019-11" db="EMBL/GenBank/DDBJ databases">
        <title>Leishmania tarentolae CDS.</title>
        <authorList>
            <person name="Goto Y."/>
            <person name="Yamagishi J."/>
        </authorList>
    </citation>
    <scope>NUCLEOTIDE SEQUENCE [LARGE SCALE GENOMIC DNA]</scope>
    <source>
        <strain evidence="3">Parrot Tar II</strain>
    </source>
</reference>
<dbReference type="PANTHER" id="PTHR21567:SF9">
    <property type="entry name" value="CLIP-ASSOCIATING PROTEIN"/>
    <property type="match status" value="1"/>
</dbReference>
<feature type="region of interest" description="Disordered" evidence="1">
    <location>
        <begin position="260"/>
        <end position="292"/>
    </location>
</feature>
<feature type="domain" description="TOG" evidence="2">
    <location>
        <begin position="23"/>
        <end position="271"/>
    </location>
</feature>
<dbReference type="AlphaFoldDB" id="A0A640KV54"/>
<dbReference type="GO" id="GO:0008017">
    <property type="term" value="F:microtubule binding"/>
    <property type="evidence" value="ECO:0007669"/>
    <property type="project" value="TreeGrafter"/>
</dbReference>
<dbReference type="SMART" id="SM01349">
    <property type="entry name" value="TOG"/>
    <property type="match status" value="2"/>
</dbReference>
<dbReference type="InterPro" id="IPR011989">
    <property type="entry name" value="ARM-like"/>
</dbReference>
<comment type="caution">
    <text evidence="3">The sequence shown here is derived from an EMBL/GenBank/DDBJ whole genome shotgun (WGS) entry which is preliminary data.</text>
</comment>
<dbReference type="PANTHER" id="PTHR21567">
    <property type="entry name" value="CLASP"/>
    <property type="match status" value="1"/>
</dbReference>
<evidence type="ECO:0000256" key="1">
    <source>
        <dbReference type="SAM" id="MobiDB-lite"/>
    </source>
</evidence>
<organism evidence="3 4">
    <name type="scientific">Leishmania tarentolae</name>
    <name type="common">Sauroleishmania tarentolae</name>
    <dbReference type="NCBI Taxonomy" id="5689"/>
    <lineage>
        <taxon>Eukaryota</taxon>
        <taxon>Discoba</taxon>
        <taxon>Euglenozoa</taxon>
        <taxon>Kinetoplastea</taxon>
        <taxon>Metakinetoplastina</taxon>
        <taxon>Trypanosomatida</taxon>
        <taxon>Trypanosomatidae</taxon>
        <taxon>Leishmaniinae</taxon>
        <taxon>Leishmania</taxon>
        <taxon>lizard Leishmania</taxon>
    </lineage>
</organism>
<proteinExistence type="predicted"/>
<feature type="compositionally biased region" description="Low complexity" evidence="1">
    <location>
        <begin position="277"/>
        <end position="286"/>
    </location>
</feature>
<dbReference type="InterPro" id="IPR016024">
    <property type="entry name" value="ARM-type_fold"/>
</dbReference>
<dbReference type="Pfam" id="PF12348">
    <property type="entry name" value="CLASP_N"/>
    <property type="match status" value="1"/>
</dbReference>
<protein>
    <recommendedName>
        <fullName evidence="2">TOG domain-containing protein</fullName>
    </recommendedName>
</protein>
<dbReference type="SUPFAM" id="SSF48371">
    <property type="entry name" value="ARM repeat"/>
    <property type="match status" value="1"/>
</dbReference>
<dbReference type="OrthoDB" id="46159at2759"/>
<dbReference type="GO" id="GO:0005819">
    <property type="term" value="C:spindle"/>
    <property type="evidence" value="ECO:0007669"/>
    <property type="project" value="UniProtKB-ARBA"/>
</dbReference>
<sequence>MVRISNVALTDEKVLRRLQLLGDAIVEEQRQTKASINLRQPLRDWKIQCRLLEEVACLLADDISGCRAFVGWMSLYVRNCLMHSMQSHRVPIALAAVNVVGTLVEHGTCRAAVAVVCSWFLTCLVRLAASSSATSMVSAAAMRVLLSIAQKCLLTLEALNRLLRDCGASSAAVRRCSVEIVRSYLQAAKGTSTQLSVKAYTEALHRVLRDRMSDADAEVRHAARRCFWALHVLEPASTGALLGVLPADLQRQLAAERADSMQELKAVESPPAPPMLSPSLPRSSNSAHEDPHTLDATHASRTVTLKDNLQSAVASRARAFTPRSVSPSKAHRQLLRSAKEAPVHLAGDSILLAPHMHTRGEGTWTARTGALHRSAASRRADCGTSLSTAMESTDWSVRRAAVLEAQRLCESGFLMSEDIPELLTGLLLRVQDMHYRVVEVSQNCLSTLMTRAPAATQKELQSVLPSLLSALVRNTSHSRPVVCAAARHLLDRIVRMHGPPQEVLKAVLRAADDIGGSSAAMDLRCAQLLHYFILVHASLFAEISTMGITVRGILAHLRTLASHQPKESHHSGVRATQRSWITALSAALLVCPESFQQVAERLAPSEQEEVRAALRESFGLMNKDWGEKLSDAFTTGNERFRCIFAEELKACSMTGRDVAGTVEPLSGAIDQISRGSCASDMSPVRSRTLESASQVLLKFLSADKTFLASSGTAREMPEDPGGGAGHTPALAPLPDLARPATLARVPSRGLAAADDFDSDNGAHASIHGRGLASAQRSRDPVAHFLHQWAYCRESEDRRCALLSLATALRAGGATAEREREADVYRPHCIPEEVERLLVYWERELSGVEGIVHHNVRCAVLTTLQALLQWPAARSSVSRQLTRVLGICRTGLDDPFLEAQLQAACCLDTLLTACKPPADMCLSAITNCVMRWLEGPMRDAATSGWLDLVHMILRVIEQAQPTLARAKGTNRRAFVALPEAEHQRRSALTAPVLHRVIAVLNRLLSHCHVSVRFCAVLVLVGIRRTLGDAVMLPFLAPLSAVDMRLVDVYQDKVMEAHPWRLRT</sequence>
<dbReference type="GO" id="GO:0005881">
    <property type="term" value="C:cytoplasmic microtubule"/>
    <property type="evidence" value="ECO:0007669"/>
    <property type="project" value="TreeGrafter"/>
</dbReference>
<evidence type="ECO:0000259" key="2">
    <source>
        <dbReference type="SMART" id="SM01349"/>
    </source>
</evidence>
<dbReference type="Proteomes" id="UP000419144">
    <property type="component" value="Unassembled WGS sequence"/>
</dbReference>
<dbReference type="EMBL" id="BLBS01000048">
    <property type="protein sequence ID" value="GET91427.1"/>
    <property type="molecule type" value="Genomic_DNA"/>
</dbReference>